<accession>A0A645E079</accession>
<name>A0A645E079_9ZZZZ</name>
<comment type="caution">
    <text evidence="1">The sequence shown here is derived from an EMBL/GenBank/DDBJ whole genome shotgun (WGS) entry which is preliminary data.</text>
</comment>
<reference evidence="1" key="1">
    <citation type="submission" date="2019-08" db="EMBL/GenBank/DDBJ databases">
        <authorList>
            <person name="Kucharzyk K."/>
            <person name="Murdoch R.W."/>
            <person name="Higgins S."/>
            <person name="Loffler F."/>
        </authorList>
    </citation>
    <scope>NUCLEOTIDE SEQUENCE</scope>
</reference>
<evidence type="ECO:0000313" key="1">
    <source>
        <dbReference type="EMBL" id="MPM94263.1"/>
    </source>
</evidence>
<proteinExistence type="predicted"/>
<dbReference type="AlphaFoldDB" id="A0A645E079"/>
<gene>
    <name evidence="1" type="ORF">SDC9_141409</name>
</gene>
<dbReference type="EMBL" id="VSSQ01040932">
    <property type="protein sequence ID" value="MPM94263.1"/>
    <property type="molecule type" value="Genomic_DNA"/>
</dbReference>
<organism evidence="1">
    <name type="scientific">bioreactor metagenome</name>
    <dbReference type="NCBI Taxonomy" id="1076179"/>
    <lineage>
        <taxon>unclassified sequences</taxon>
        <taxon>metagenomes</taxon>
        <taxon>ecological metagenomes</taxon>
    </lineage>
</organism>
<sequence>MDGKIAGVLRIGHRVPLHRANQTVDDVVDIHERQRKAFIADRDRQIICNVVAKGRHNAVVARAAPLAKHAGHASEVHRRAGVFAVGQ</sequence>
<protein>
    <submittedName>
        <fullName evidence="1">Uncharacterized protein</fullName>
    </submittedName>
</protein>